<dbReference type="Proteomes" id="UP000054166">
    <property type="component" value="Unassembled WGS sequence"/>
</dbReference>
<keyword evidence="2" id="KW-1185">Reference proteome</keyword>
<gene>
    <name evidence="1" type="ORF">PILCRDRAFT_1420</name>
</gene>
<dbReference type="STRING" id="765440.A0A0C3CNF3"/>
<dbReference type="SUPFAM" id="SSF48452">
    <property type="entry name" value="TPR-like"/>
    <property type="match status" value="1"/>
</dbReference>
<dbReference type="AlphaFoldDB" id="A0A0C3CNF3"/>
<evidence type="ECO:0000313" key="1">
    <source>
        <dbReference type="EMBL" id="KIM91242.1"/>
    </source>
</evidence>
<proteinExistence type="predicted"/>
<organism evidence="1 2">
    <name type="scientific">Piloderma croceum (strain F 1598)</name>
    <dbReference type="NCBI Taxonomy" id="765440"/>
    <lineage>
        <taxon>Eukaryota</taxon>
        <taxon>Fungi</taxon>
        <taxon>Dikarya</taxon>
        <taxon>Basidiomycota</taxon>
        <taxon>Agaricomycotina</taxon>
        <taxon>Agaricomycetes</taxon>
        <taxon>Agaricomycetidae</taxon>
        <taxon>Atheliales</taxon>
        <taxon>Atheliaceae</taxon>
        <taxon>Piloderma</taxon>
    </lineage>
</organism>
<dbReference type="InParanoid" id="A0A0C3CNF3"/>
<dbReference type="InterPro" id="IPR011990">
    <property type="entry name" value="TPR-like_helical_dom_sf"/>
</dbReference>
<sequence length="356" mass="40331">MHRVLNGIGKRWDDITALKLYYQRRAFRALKRFTIYSRHSVAFHFTSSFGNIPSVVVLSIHKHAGWTIIIYLDMVIKCLPDGHDSLLEDARLFIEVIVDGNTIHKTEPLVECFINSRSMEPDPAKPKRLDIKYNKALQLADENVKKPMRPTDVGDLFMECQESFSHDLLERAIAAYEAAVKPTPDDNEDKAELLIRLGLTLGHRFEYFGDIADIGKAICTFERSLVLTPNGDADKPDRLHNLGSSFLTRFEHFGDLADGDRAISIHEQAVNPTPDGHDDKPCYLNDLGESLSRRFEHSGDLADCDRAIFVQEQAVSITPNSDDDKPEYLSNLGNYFLCRFEHSGDLVDVDWAISNH</sequence>
<dbReference type="Gene3D" id="1.25.40.10">
    <property type="entry name" value="Tetratricopeptide repeat domain"/>
    <property type="match status" value="1"/>
</dbReference>
<dbReference type="EMBL" id="KN832972">
    <property type="protein sequence ID" value="KIM91242.1"/>
    <property type="molecule type" value="Genomic_DNA"/>
</dbReference>
<dbReference type="HOGENOM" id="CLU_778705_0_0_1"/>
<dbReference type="OrthoDB" id="3259646at2759"/>
<reference evidence="1 2" key="1">
    <citation type="submission" date="2014-04" db="EMBL/GenBank/DDBJ databases">
        <authorList>
            <consortium name="DOE Joint Genome Institute"/>
            <person name="Kuo A."/>
            <person name="Tarkka M."/>
            <person name="Buscot F."/>
            <person name="Kohler A."/>
            <person name="Nagy L.G."/>
            <person name="Floudas D."/>
            <person name="Copeland A."/>
            <person name="Barry K.W."/>
            <person name="Cichocki N."/>
            <person name="Veneault-Fourrey C."/>
            <person name="LaButti K."/>
            <person name="Lindquist E.A."/>
            <person name="Lipzen A."/>
            <person name="Lundell T."/>
            <person name="Morin E."/>
            <person name="Murat C."/>
            <person name="Sun H."/>
            <person name="Tunlid A."/>
            <person name="Henrissat B."/>
            <person name="Grigoriev I.V."/>
            <person name="Hibbett D.S."/>
            <person name="Martin F."/>
            <person name="Nordberg H.P."/>
            <person name="Cantor M.N."/>
            <person name="Hua S.X."/>
        </authorList>
    </citation>
    <scope>NUCLEOTIDE SEQUENCE [LARGE SCALE GENOMIC DNA]</scope>
    <source>
        <strain evidence="1 2">F 1598</strain>
    </source>
</reference>
<reference evidence="2" key="2">
    <citation type="submission" date="2015-01" db="EMBL/GenBank/DDBJ databases">
        <title>Evolutionary Origins and Diversification of the Mycorrhizal Mutualists.</title>
        <authorList>
            <consortium name="DOE Joint Genome Institute"/>
            <consortium name="Mycorrhizal Genomics Consortium"/>
            <person name="Kohler A."/>
            <person name="Kuo A."/>
            <person name="Nagy L.G."/>
            <person name="Floudas D."/>
            <person name="Copeland A."/>
            <person name="Barry K.W."/>
            <person name="Cichocki N."/>
            <person name="Veneault-Fourrey C."/>
            <person name="LaButti K."/>
            <person name="Lindquist E.A."/>
            <person name="Lipzen A."/>
            <person name="Lundell T."/>
            <person name="Morin E."/>
            <person name="Murat C."/>
            <person name="Riley R."/>
            <person name="Ohm R."/>
            <person name="Sun H."/>
            <person name="Tunlid A."/>
            <person name="Henrissat B."/>
            <person name="Grigoriev I.V."/>
            <person name="Hibbett D.S."/>
            <person name="Martin F."/>
        </authorList>
    </citation>
    <scope>NUCLEOTIDE SEQUENCE [LARGE SCALE GENOMIC DNA]</scope>
    <source>
        <strain evidence="2">F 1598</strain>
    </source>
</reference>
<protein>
    <submittedName>
        <fullName evidence="1">Uncharacterized protein</fullName>
    </submittedName>
</protein>
<name>A0A0C3CNF3_PILCF</name>
<evidence type="ECO:0000313" key="2">
    <source>
        <dbReference type="Proteomes" id="UP000054166"/>
    </source>
</evidence>
<accession>A0A0C3CNF3</accession>